<evidence type="ECO:0000256" key="1">
    <source>
        <dbReference type="SAM" id="MobiDB-lite"/>
    </source>
</evidence>
<feature type="compositionally biased region" description="Low complexity" evidence="1">
    <location>
        <begin position="183"/>
        <end position="208"/>
    </location>
</feature>
<gene>
    <name evidence="2" type="ORF">ATANTOWER_000219</name>
</gene>
<keyword evidence="3" id="KW-1185">Reference proteome</keyword>
<evidence type="ECO:0000313" key="2">
    <source>
        <dbReference type="EMBL" id="MED6251598.1"/>
    </source>
</evidence>
<dbReference type="Proteomes" id="UP001345963">
    <property type="component" value="Unassembled WGS sequence"/>
</dbReference>
<name>A0ABU7BM76_9TELE</name>
<dbReference type="EMBL" id="JAHUTI010060027">
    <property type="protein sequence ID" value="MED6251598.1"/>
    <property type="molecule type" value="Genomic_DNA"/>
</dbReference>
<comment type="caution">
    <text evidence="2">The sequence shown here is derived from an EMBL/GenBank/DDBJ whole genome shotgun (WGS) entry which is preliminary data.</text>
</comment>
<sequence length="230" mass="24853">MMPPVGSYDPLTSVCQTSGQSELFTSSVSFGSSHLDSVFSEHCRLQLVSHVHQNTWFLCSDPRSLLLLDGSDSLKLQRSIRNCNSAQSLLGSTVLVLDETSASTYQQAVHQERRRISLEPNVGSVHPEESRLRQKEVLFSLHQFDPDSVSFRRRTSRAAAVLLSDPCFQLHSIQHLLGEPGDSSGSSAACRPAAASSGSSVAPSAAGSSSERKHFSLHACGTEWTCGIPP</sequence>
<accession>A0ABU7BM76</accession>
<protein>
    <submittedName>
        <fullName evidence="2">Uncharacterized protein</fullName>
    </submittedName>
</protein>
<feature type="region of interest" description="Disordered" evidence="1">
    <location>
        <begin position="181"/>
        <end position="208"/>
    </location>
</feature>
<proteinExistence type="predicted"/>
<organism evidence="2 3">
    <name type="scientific">Ataeniobius toweri</name>
    <dbReference type="NCBI Taxonomy" id="208326"/>
    <lineage>
        <taxon>Eukaryota</taxon>
        <taxon>Metazoa</taxon>
        <taxon>Chordata</taxon>
        <taxon>Craniata</taxon>
        <taxon>Vertebrata</taxon>
        <taxon>Euteleostomi</taxon>
        <taxon>Actinopterygii</taxon>
        <taxon>Neopterygii</taxon>
        <taxon>Teleostei</taxon>
        <taxon>Neoteleostei</taxon>
        <taxon>Acanthomorphata</taxon>
        <taxon>Ovalentaria</taxon>
        <taxon>Atherinomorphae</taxon>
        <taxon>Cyprinodontiformes</taxon>
        <taxon>Goodeidae</taxon>
        <taxon>Ataeniobius</taxon>
    </lineage>
</organism>
<evidence type="ECO:0000313" key="3">
    <source>
        <dbReference type="Proteomes" id="UP001345963"/>
    </source>
</evidence>
<reference evidence="2 3" key="1">
    <citation type="submission" date="2021-07" db="EMBL/GenBank/DDBJ databases">
        <authorList>
            <person name="Palmer J.M."/>
        </authorList>
    </citation>
    <scope>NUCLEOTIDE SEQUENCE [LARGE SCALE GENOMIC DNA]</scope>
    <source>
        <strain evidence="2 3">AT_MEX2019</strain>
        <tissue evidence="2">Muscle</tissue>
    </source>
</reference>